<gene>
    <name evidence="2" type="ORF">B9Z19DRAFT_1082903</name>
</gene>
<accession>A0A2T6ZU20</accession>
<feature type="chain" id="PRO_5015437764" description="Secreted protein" evidence="1">
    <location>
        <begin position="18"/>
        <end position="111"/>
    </location>
</feature>
<feature type="signal peptide" evidence="1">
    <location>
        <begin position="1"/>
        <end position="17"/>
    </location>
</feature>
<dbReference type="EMBL" id="NESQ01000103">
    <property type="protein sequence ID" value="PUU78945.1"/>
    <property type="molecule type" value="Genomic_DNA"/>
</dbReference>
<comment type="caution">
    <text evidence="2">The sequence shown here is derived from an EMBL/GenBank/DDBJ whole genome shotgun (WGS) entry which is preliminary data.</text>
</comment>
<reference evidence="2 3" key="1">
    <citation type="submission" date="2017-04" db="EMBL/GenBank/DDBJ databases">
        <title>Draft genome sequence of Tuber borchii Vittad., a whitish edible truffle.</title>
        <authorList>
            <consortium name="DOE Joint Genome Institute"/>
            <person name="Murat C."/>
            <person name="Kuo A."/>
            <person name="Barry K.W."/>
            <person name="Clum A."/>
            <person name="Dockter R.B."/>
            <person name="Fauchery L."/>
            <person name="Iotti M."/>
            <person name="Kohler A."/>
            <person name="Labutti K."/>
            <person name="Lindquist E.A."/>
            <person name="Lipzen A."/>
            <person name="Ohm R.A."/>
            <person name="Wang M."/>
            <person name="Grigoriev I.V."/>
            <person name="Zambonelli A."/>
            <person name="Martin F.M."/>
        </authorList>
    </citation>
    <scope>NUCLEOTIDE SEQUENCE [LARGE SCALE GENOMIC DNA]</scope>
    <source>
        <strain evidence="2 3">Tbo3840</strain>
    </source>
</reference>
<organism evidence="2 3">
    <name type="scientific">Tuber borchii</name>
    <name type="common">White truffle</name>
    <dbReference type="NCBI Taxonomy" id="42251"/>
    <lineage>
        <taxon>Eukaryota</taxon>
        <taxon>Fungi</taxon>
        <taxon>Dikarya</taxon>
        <taxon>Ascomycota</taxon>
        <taxon>Pezizomycotina</taxon>
        <taxon>Pezizomycetes</taxon>
        <taxon>Pezizales</taxon>
        <taxon>Tuberaceae</taxon>
        <taxon>Tuber</taxon>
    </lineage>
</organism>
<proteinExistence type="predicted"/>
<evidence type="ECO:0000256" key="1">
    <source>
        <dbReference type="SAM" id="SignalP"/>
    </source>
</evidence>
<keyword evidence="3" id="KW-1185">Reference proteome</keyword>
<evidence type="ECO:0000313" key="2">
    <source>
        <dbReference type="EMBL" id="PUU78945.1"/>
    </source>
</evidence>
<name>A0A2T6ZU20_TUBBO</name>
<keyword evidence="1" id="KW-0732">Signal</keyword>
<evidence type="ECO:0000313" key="3">
    <source>
        <dbReference type="Proteomes" id="UP000244722"/>
    </source>
</evidence>
<evidence type="ECO:0008006" key="4">
    <source>
        <dbReference type="Google" id="ProtNLM"/>
    </source>
</evidence>
<sequence>MVLPLSILFLTPSFASSAPGLAFLRRDVPRERKESIHLIGSPIRAYQAGLVVKGRKKNEREKRGIVNPSCLTRRWVKLQDLSREIRRQFCAILEPVEMIKLYHMPPTRLKS</sequence>
<protein>
    <recommendedName>
        <fullName evidence="4">Secreted protein</fullName>
    </recommendedName>
</protein>
<dbReference type="AlphaFoldDB" id="A0A2T6ZU20"/>
<dbReference type="Proteomes" id="UP000244722">
    <property type="component" value="Unassembled WGS sequence"/>
</dbReference>